<dbReference type="STRING" id="1524460.IX84_04280"/>
<evidence type="ECO:0000259" key="2">
    <source>
        <dbReference type="Pfam" id="PF10099"/>
    </source>
</evidence>
<dbReference type="InterPro" id="IPR051474">
    <property type="entry name" value="Anti-sigma-K/W_factor"/>
</dbReference>
<name>A0A098S8Y5_9BACT</name>
<dbReference type="RefSeq" id="WP_044216785.1">
    <property type="nucleotide sequence ID" value="NZ_JBKAGJ010000001.1"/>
</dbReference>
<gene>
    <name evidence="3" type="ORF">IX84_04280</name>
</gene>
<dbReference type="Pfam" id="PF10099">
    <property type="entry name" value="RskA_C"/>
    <property type="match status" value="1"/>
</dbReference>
<keyword evidence="1" id="KW-1133">Transmembrane helix</keyword>
<evidence type="ECO:0000313" key="3">
    <source>
        <dbReference type="EMBL" id="KGE89009.1"/>
    </source>
</evidence>
<feature type="domain" description="Anti-sigma K factor RskA C-terminal" evidence="2">
    <location>
        <begin position="96"/>
        <end position="249"/>
    </location>
</feature>
<feature type="transmembrane region" description="Helical" evidence="1">
    <location>
        <begin position="90"/>
        <end position="109"/>
    </location>
</feature>
<keyword evidence="1" id="KW-0812">Transmembrane</keyword>
<dbReference type="Proteomes" id="UP000029736">
    <property type="component" value="Unassembled WGS sequence"/>
</dbReference>
<dbReference type="AlphaFoldDB" id="A0A098S8Y5"/>
<evidence type="ECO:0000313" key="4">
    <source>
        <dbReference type="Proteomes" id="UP000029736"/>
    </source>
</evidence>
<dbReference type="PANTHER" id="PTHR37461:SF1">
    <property type="entry name" value="ANTI-SIGMA-K FACTOR RSKA"/>
    <property type="match status" value="1"/>
</dbReference>
<sequence length="259" mass="28143">MDPKAYIASGILEQYVLGKLTPEEMAEVEQNAAQYPEIKEEIEAIELALEEYALLHGQTPPPGVLSTILQTLDERGTQAQLKGPRSSRTLLAIAWVLFFAAALGWLYAYQQNQESTATIAALSEEINTIESSCDSVQATNDRLQAELEFLRNPDTRNTRMNGTDLSPEAIASVFYNPASGASLIDVGSLPVPPSDQQYQLWAIVDGAPVSMGVFEVNTDTSGLQPVAYVENAQAYAVTLEPRGGSETPTLEQMYVIGEI</sequence>
<keyword evidence="1" id="KW-0472">Membrane</keyword>
<dbReference type="OrthoDB" id="1420916at2"/>
<dbReference type="GO" id="GO:0005886">
    <property type="term" value="C:plasma membrane"/>
    <property type="evidence" value="ECO:0007669"/>
    <property type="project" value="InterPro"/>
</dbReference>
<dbReference type="EMBL" id="JPOS01000012">
    <property type="protein sequence ID" value="KGE89009.1"/>
    <property type="molecule type" value="Genomic_DNA"/>
</dbReference>
<dbReference type="GO" id="GO:0016989">
    <property type="term" value="F:sigma factor antagonist activity"/>
    <property type="evidence" value="ECO:0007669"/>
    <property type="project" value="TreeGrafter"/>
</dbReference>
<proteinExistence type="predicted"/>
<dbReference type="PANTHER" id="PTHR37461">
    <property type="entry name" value="ANTI-SIGMA-K FACTOR RSKA"/>
    <property type="match status" value="1"/>
</dbReference>
<comment type="caution">
    <text evidence="3">The sequence shown here is derived from an EMBL/GenBank/DDBJ whole genome shotgun (WGS) entry which is preliminary data.</text>
</comment>
<dbReference type="InterPro" id="IPR018764">
    <property type="entry name" value="RskA_C"/>
</dbReference>
<dbReference type="GO" id="GO:0006417">
    <property type="term" value="P:regulation of translation"/>
    <property type="evidence" value="ECO:0007669"/>
    <property type="project" value="TreeGrafter"/>
</dbReference>
<organism evidence="3 4">
    <name type="scientific">Phaeodactylibacter xiamenensis</name>
    <dbReference type="NCBI Taxonomy" id="1524460"/>
    <lineage>
        <taxon>Bacteria</taxon>
        <taxon>Pseudomonadati</taxon>
        <taxon>Bacteroidota</taxon>
        <taxon>Saprospiria</taxon>
        <taxon>Saprospirales</taxon>
        <taxon>Haliscomenobacteraceae</taxon>
        <taxon>Phaeodactylibacter</taxon>
    </lineage>
</organism>
<protein>
    <recommendedName>
        <fullName evidence="2">Anti-sigma K factor RskA C-terminal domain-containing protein</fullName>
    </recommendedName>
</protein>
<accession>A0A098S8Y5</accession>
<evidence type="ECO:0000256" key="1">
    <source>
        <dbReference type="SAM" id="Phobius"/>
    </source>
</evidence>
<reference evidence="3 4" key="1">
    <citation type="journal article" date="2014" name="Int. J. Syst. Evol. Microbiol.">
        <title>Phaeodactylibacter xiamenensis gen. nov., sp. nov., a member of the family Saprospiraceae isolated from the marine alga Phaeodactylum tricornutum.</title>
        <authorList>
            <person name="Chen Z.Jr."/>
            <person name="Lei X."/>
            <person name="Lai Q."/>
            <person name="Li Y."/>
            <person name="Zhang B."/>
            <person name="Zhang J."/>
            <person name="Zhang H."/>
            <person name="Yang L."/>
            <person name="Zheng W."/>
            <person name="Tian Y."/>
            <person name="Yu Z."/>
            <person name="Xu H.Jr."/>
            <person name="Zheng T."/>
        </authorList>
    </citation>
    <scope>NUCLEOTIDE SEQUENCE [LARGE SCALE GENOMIC DNA]</scope>
    <source>
        <strain evidence="3 4">KD52</strain>
    </source>
</reference>
<keyword evidence="4" id="KW-1185">Reference proteome</keyword>